<dbReference type="Gene3D" id="1.10.357.140">
    <property type="entry name" value="UbiA prenyltransferase"/>
    <property type="match status" value="1"/>
</dbReference>
<comment type="subcellular location">
    <subcellularLocation>
        <location evidence="1">Membrane</location>
        <topology evidence="1">Multi-pass membrane protein</topology>
    </subcellularLocation>
</comment>
<feature type="transmembrane region" description="Helical" evidence="5">
    <location>
        <begin position="82"/>
        <end position="103"/>
    </location>
</feature>
<dbReference type="InterPro" id="IPR000537">
    <property type="entry name" value="UbiA_prenyltransferase"/>
</dbReference>
<dbReference type="InterPro" id="IPR044878">
    <property type="entry name" value="UbiA_sf"/>
</dbReference>
<feature type="transmembrane region" description="Helical" evidence="5">
    <location>
        <begin position="162"/>
        <end position="179"/>
    </location>
</feature>
<dbReference type="GO" id="GO:0009247">
    <property type="term" value="P:glycolipid biosynthetic process"/>
    <property type="evidence" value="ECO:0007669"/>
    <property type="project" value="TreeGrafter"/>
</dbReference>
<dbReference type="EMBL" id="JABDJR010000204">
    <property type="protein sequence ID" value="NNF06169.1"/>
    <property type="molecule type" value="Genomic_DNA"/>
</dbReference>
<feature type="transmembrane region" description="Helical" evidence="5">
    <location>
        <begin position="138"/>
        <end position="156"/>
    </location>
</feature>
<keyword evidence="2 5" id="KW-0812">Transmembrane</keyword>
<dbReference type="EC" id="2.4.2.45" evidence="6"/>
<dbReference type="PANTHER" id="PTHR11048">
    <property type="entry name" value="PRENYLTRANSFERASES"/>
    <property type="match status" value="1"/>
</dbReference>
<dbReference type="Pfam" id="PF01040">
    <property type="entry name" value="UbiA"/>
    <property type="match status" value="1"/>
</dbReference>
<evidence type="ECO:0000256" key="1">
    <source>
        <dbReference type="ARBA" id="ARBA00004141"/>
    </source>
</evidence>
<dbReference type="GO" id="GO:0005886">
    <property type="term" value="C:plasma membrane"/>
    <property type="evidence" value="ECO:0007669"/>
    <property type="project" value="TreeGrafter"/>
</dbReference>
<feature type="transmembrane region" description="Helical" evidence="5">
    <location>
        <begin position="278"/>
        <end position="296"/>
    </location>
</feature>
<accession>A0A7Y2H1L6</accession>
<evidence type="ECO:0000313" key="6">
    <source>
        <dbReference type="EMBL" id="NNF06169.1"/>
    </source>
</evidence>
<evidence type="ECO:0000313" key="7">
    <source>
        <dbReference type="Proteomes" id="UP000547674"/>
    </source>
</evidence>
<dbReference type="NCBIfam" id="NF008977">
    <property type="entry name" value="PRK12324.1-2"/>
    <property type="match status" value="1"/>
</dbReference>
<name>A0A7Y2H1L6_UNCEI</name>
<organism evidence="6 7">
    <name type="scientific">Eiseniibacteriota bacterium</name>
    <dbReference type="NCBI Taxonomy" id="2212470"/>
    <lineage>
        <taxon>Bacteria</taxon>
        <taxon>Candidatus Eiseniibacteriota</taxon>
    </lineage>
</organism>
<protein>
    <submittedName>
        <fullName evidence="6">Decaprenyl-phosphate phosphoribosyltransferase</fullName>
        <ecNumber evidence="6">2.4.2.45</ecNumber>
    </submittedName>
</protein>
<feature type="transmembrane region" description="Helical" evidence="5">
    <location>
        <begin position="238"/>
        <end position="257"/>
    </location>
</feature>
<keyword evidence="6" id="KW-0328">Glycosyltransferase</keyword>
<evidence type="ECO:0000256" key="3">
    <source>
        <dbReference type="ARBA" id="ARBA00022989"/>
    </source>
</evidence>
<gene>
    <name evidence="6" type="ORF">HKN21_05365</name>
</gene>
<evidence type="ECO:0000256" key="5">
    <source>
        <dbReference type="SAM" id="Phobius"/>
    </source>
</evidence>
<dbReference type="GO" id="GO:0016765">
    <property type="term" value="F:transferase activity, transferring alkyl or aryl (other than methyl) groups"/>
    <property type="evidence" value="ECO:0007669"/>
    <property type="project" value="InterPro"/>
</dbReference>
<dbReference type="GO" id="GO:0016757">
    <property type="term" value="F:glycosyltransferase activity"/>
    <property type="evidence" value="ECO:0007669"/>
    <property type="project" value="UniProtKB-KW"/>
</dbReference>
<dbReference type="CDD" id="cd13963">
    <property type="entry name" value="PT_UbiA_2"/>
    <property type="match status" value="1"/>
</dbReference>
<dbReference type="Proteomes" id="UP000547674">
    <property type="component" value="Unassembled WGS sequence"/>
</dbReference>
<keyword evidence="6" id="KW-0808">Transferase</keyword>
<feature type="transmembrane region" description="Helical" evidence="5">
    <location>
        <begin position="206"/>
        <end position="226"/>
    </location>
</feature>
<evidence type="ECO:0000256" key="2">
    <source>
        <dbReference type="ARBA" id="ARBA00022692"/>
    </source>
</evidence>
<sequence>MILKDLAALARPWQWSKNGILFAGLVFSGHLFDAAYLSRSFLGVLVFCIASSLIYTVNDIFDLERDRLHPEKQNRPLASGRVSKTIAILFSVLLFALSVAGAWTLGRPFLLTLGVFLVLNGAYSLALKQVVILDVMMIALSFVTRAVAGVMALRQVDPNLELSPWLLICTLFLALFLGFGKRRHELRLLAGEASGHRETLGRYSSAFLDQLMVIVSSATLIAYAIYTVAPDTVAKFNSTHLVWTVPFVTFGIFRYLYLIHQRESGGNPSRTLYRDLPLFFSILGWLAAVGIIVYAGRF</sequence>
<keyword evidence="4 5" id="KW-0472">Membrane</keyword>
<dbReference type="InterPro" id="IPR039653">
    <property type="entry name" value="Prenyltransferase"/>
</dbReference>
<keyword evidence="3 5" id="KW-1133">Transmembrane helix</keyword>
<dbReference type="PANTHER" id="PTHR11048:SF5">
    <property type="entry name" value="DECAPRENYL-PHOSPHATE PHOSPHORIBOSYLTRANSFERASE"/>
    <property type="match status" value="1"/>
</dbReference>
<dbReference type="AlphaFoldDB" id="A0A7Y2H1L6"/>
<reference evidence="6 7" key="1">
    <citation type="submission" date="2020-03" db="EMBL/GenBank/DDBJ databases">
        <title>Metabolic flexibility allows generalist bacteria to become dominant in a frequently disturbed ecosystem.</title>
        <authorList>
            <person name="Chen Y.-J."/>
            <person name="Leung P.M."/>
            <person name="Bay S.K."/>
            <person name="Hugenholtz P."/>
            <person name="Kessler A.J."/>
            <person name="Shelley G."/>
            <person name="Waite D.W."/>
            <person name="Cook P.L."/>
            <person name="Greening C."/>
        </authorList>
    </citation>
    <scope>NUCLEOTIDE SEQUENCE [LARGE SCALE GENOMIC DNA]</scope>
    <source>
        <strain evidence="6">SS_bin_28</strain>
    </source>
</reference>
<feature type="transmembrane region" description="Helical" evidence="5">
    <location>
        <begin position="109"/>
        <end position="126"/>
    </location>
</feature>
<comment type="caution">
    <text evidence="6">The sequence shown here is derived from an EMBL/GenBank/DDBJ whole genome shotgun (WGS) entry which is preliminary data.</text>
</comment>
<feature type="transmembrane region" description="Helical" evidence="5">
    <location>
        <begin position="43"/>
        <end position="61"/>
    </location>
</feature>
<proteinExistence type="predicted"/>
<evidence type="ECO:0000256" key="4">
    <source>
        <dbReference type="ARBA" id="ARBA00023136"/>
    </source>
</evidence>